<feature type="binding site" evidence="6">
    <location>
        <position position="181"/>
    </location>
    <ligand>
        <name>substrate</name>
    </ligand>
</feature>
<keyword evidence="5 6" id="KW-0012">Acyltransferase</keyword>
<dbReference type="NCBIfam" id="NF003802">
    <property type="entry name" value="PRK05388.1"/>
    <property type="match status" value="1"/>
</dbReference>
<comment type="pathway">
    <text evidence="6">Amino-acid biosynthesis; L-arginine biosynthesis; N(2)-acetyl-L-ornithine from L-glutamate: step 1/4.</text>
</comment>
<dbReference type="HAMAP" id="MF_01106">
    <property type="entry name" value="ArgJ"/>
    <property type="match status" value="1"/>
</dbReference>
<feature type="site" description="Involved in the stabilization of negative charge on the oxyanion by the formation of the oxyanion hole" evidence="6">
    <location>
        <position position="118"/>
    </location>
</feature>
<evidence type="ECO:0000256" key="1">
    <source>
        <dbReference type="ARBA" id="ARBA00006774"/>
    </source>
</evidence>
<evidence type="ECO:0000256" key="4">
    <source>
        <dbReference type="ARBA" id="ARBA00022813"/>
    </source>
</evidence>
<dbReference type="Gene3D" id="3.10.20.340">
    <property type="entry name" value="ArgJ beta chain, C-terminal domain"/>
    <property type="match status" value="1"/>
</dbReference>
<dbReference type="RefSeq" id="WP_169261268.1">
    <property type="nucleotide sequence ID" value="NZ_WTVQ01000026.1"/>
</dbReference>
<reference evidence="7 8" key="1">
    <citation type="submission" date="2019-12" db="EMBL/GenBank/DDBJ databases">
        <title>Comparative genomics gives insights into the taxonomy of the Azoarcus-Aromatoleum group and reveals separate origins of nif in the plant-associated Azoarcus and non-plant-associated Aromatoleum sub-groups.</title>
        <authorList>
            <person name="Lafos M."/>
            <person name="Maluk M."/>
            <person name="Batista M."/>
            <person name="Junghare M."/>
            <person name="Carmona M."/>
            <person name="Faoro H."/>
            <person name="Cruz L.M."/>
            <person name="Battistoni F."/>
            <person name="De Souza E."/>
            <person name="Pedrosa F."/>
            <person name="Chen W.-M."/>
            <person name="Poole P.S."/>
            <person name="Dixon R.A."/>
            <person name="James E.K."/>
        </authorList>
    </citation>
    <scope>NUCLEOTIDE SEQUENCE [LARGE SCALE GENOMIC DNA]</scope>
    <source>
        <strain evidence="7 8">22Lin</strain>
    </source>
</reference>
<proteinExistence type="inferred from homology"/>
<evidence type="ECO:0000256" key="5">
    <source>
        <dbReference type="ARBA" id="ARBA00023315"/>
    </source>
</evidence>
<feature type="binding site" evidence="6">
    <location>
        <position position="412"/>
    </location>
    <ligand>
        <name>substrate</name>
    </ligand>
</feature>
<dbReference type="EC" id="2.3.1.1" evidence="6"/>
<dbReference type="PANTHER" id="PTHR23100:SF0">
    <property type="entry name" value="ARGININE BIOSYNTHESIS BIFUNCTIONAL PROTEIN ARGJ, MITOCHONDRIAL"/>
    <property type="match status" value="1"/>
</dbReference>
<dbReference type="SUPFAM" id="SSF56266">
    <property type="entry name" value="DmpA/ArgJ-like"/>
    <property type="match status" value="1"/>
</dbReference>
<keyword evidence="6" id="KW-0511">Multifunctional enzyme</keyword>
<dbReference type="InterPro" id="IPR002813">
    <property type="entry name" value="Arg_biosynth_ArgJ"/>
</dbReference>
<keyword evidence="6" id="KW-0963">Cytoplasm</keyword>
<dbReference type="InterPro" id="IPR042195">
    <property type="entry name" value="ArgJ_beta_C"/>
</dbReference>
<evidence type="ECO:0000256" key="6">
    <source>
        <dbReference type="HAMAP-Rule" id="MF_01106"/>
    </source>
</evidence>
<comment type="caution">
    <text evidence="7">The sequence shown here is derived from an EMBL/GenBank/DDBJ whole genome shotgun (WGS) entry which is preliminary data.</text>
</comment>
<evidence type="ECO:0000256" key="2">
    <source>
        <dbReference type="ARBA" id="ARBA00011475"/>
    </source>
</evidence>
<evidence type="ECO:0000256" key="3">
    <source>
        <dbReference type="ARBA" id="ARBA00022679"/>
    </source>
</evidence>
<comment type="function">
    <text evidence="6">Catalyzes two activities which are involved in the cyclic version of arginine biosynthesis: the synthesis of N-acetylglutamate from glutamate and acetyl-CoA as the acetyl donor, and of ornithine by transacetylation between N(2)-acetylornithine and glutamate.</text>
</comment>
<organism evidence="7 8">
    <name type="scientific">Aromatoleum diolicum</name>
    <dbReference type="NCBI Taxonomy" id="75796"/>
    <lineage>
        <taxon>Bacteria</taxon>
        <taxon>Pseudomonadati</taxon>
        <taxon>Pseudomonadota</taxon>
        <taxon>Betaproteobacteria</taxon>
        <taxon>Rhodocyclales</taxon>
        <taxon>Rhodocyclaceae</taxon>
        <taxon>Aromatoleum</taxon>
    </lineage>
</organism>
<keyword evidence="3 6" id="KW-0808">Transferase</keyword>
<feature type="binding site" evidence="6">
    <location>
        <position position="192"/>
    </location>
    <ligand>
        <name>substrate</name>
    </ligand>
</feature>
<dbReference type="PANTHER" id="PTHR23100">
    <property type="entry name" value="ARGININE BIOSYNTHESIS BIFUNCTIONAL PROTEIN ARGJ"/>
    <property type="match status" value="1"/>
</dbReference>
<feature type="chain" id="PRO_5044947564" description="Arginine biosynthesis bifunctional protein ArgJ beta chain" evidence="6">
    <location>
        <begin position="192"/>
        <end position="412"/>
    </location>
</feature>
<keyword evidence="6" id="KW-0028">Amino-acid biosynthesis</keyword>
<evidence type="ECO:0000313" key="8">
    <source>
        <dbReference type="Proteomes" id="UP000648984"/>
    </source>
</evidence>
<protein>
    <recommendedName>
        <fullName evidence="6">Arginine biosynthesis bifunctional protein ArgJ</fullName>
    </recommendedName>
    <domain>
        <recommendedName>
            <fullName evidence="6">Glutamate N-acetyltransferase</fullName>
            <ecNumber evidence="6">2.3.1.35</ecNumber>
        </recommendedName>
        <alternativeName>
            <fullName evidence="6">Ornithine acetyltransferase</fullName>
            <shortName evidence="6">OATase</shortName>
        </alternativeName>
        <alternativeName>
            <fullName evidence="6">Ornithine transacetylase</fullName>
        </alternativeName>
    </domain>
    <domain>
        <recommendedName>
            <fullName evidence="6">Amino-acid acetyltransferase</fullName>
            <ecNumber evidence="6">2.3.1.1</ecNumber>
        </recommendedName>
        <alternativeName>
            <fullName evidence="6">N-acetylglutamate synthase</fullName>
            <shortName evidence="6">AGSase</shortName>
        </alternativeName>
    </domain>
    <component>
        <recommendedName>
            <fullName evidence="6">Arginine biosynthesis bifunctional protein ArgJ alpha chain</fullName>
        </recommendedName>
    </component>
    <component>
        <recommendedName>
            <fullName evidence="6">Arginine biosynthesis bifunctional protein ArgJ beta chain</fullName>
        </recommendedName>
    </component>
</protein>
<dbReference type="EC" id="2.3.1.35" evidence="6"/>
<evidence type="ECO:0000313" key="7">
    <source>
        <dbReference type="EMBL" id="NMG76120.1"/>
    </source>
</evidence>
<name>A0ABX1QGG9_9RHOO</name>
<feature type="chain" id="PRO_5044947565" description="Arginine biosynthesis bifunctional protein ArgJ alpha chain" evidence="6">
    <location>
        <begin position="1"/>
        <end position="191"/>
    </location>
</feature>
<keyword evidence="4 6" id="KW-0068">Autocatalytic cleavage</keyword>
<dbReference type="Pfam" id="PF01960">
    <property type="entry name" value="ArgJ"/>
    <property type="match status" value="1"/>
</dbReference>
<comment type="subunit">
    <text evidence="2 6">Heterotetramer of two alpha and two beta chains.</text>
</comment>
<feature type="binding site" evidence="6">
    <location>
        <position position="407"/>
    </location>
    <ligand>
        <name>substrate</name>
    </ligand>
</feature>
<comment type="similarity">
    <text evidence="1 6">Belongs to the ArgJ family.</text>
</comment>
<dbReference type="EMBL" id="WTVQ01000026">
    <property type="protein sequence ID" value="NMG76120.1"/>
    <property type="molecule type" value="Genomic_DNA"/>
</dbReference>
<comment type="subcellular location">
    <subcellularLocation>
        <location evidence="6">Cytoplasm</location>
    </subcellularLocation>
</comment>
<gene>
    <name evidence="6 7" type="primary">argJ</name>
    <name evidence="7" type="ORF">GPA25_15235</name>
</gene>
<feature type="binding site" evidence="6">
    <location>
        <position position="279"/>
    </location>
    <ligand>
        <name>substrate</name>
    </ligand>
</feature>
<keyword evidence="6" id="KW-0055">Arginine biosynthesis</keyword>
<sequence length="412" mass="43283">MSVNLSTPQPSALNPVPGVRLGVAEAAIRKLNRRDLTLIEVAPGSRVSGVFTLNRFCAAPVQVCKQHLPGGDIRALVINTGVANAGTGQDGLENANTTCAAVARLLGIDPAQVLPFSTGVILEPLPVERLVAGLPAAHANLRADGWFDAAHAIMTTDTLAKAVSRQVEIGGRMITLTGISKGAGMIKPNMATMLGFLACDAAIVQPLLDSLAKEAADLSFNSITIDGDTSTNDSFIVIATGQAGNAEINDPQSADYRTLRDAVVDVSIRLAQAIVRDGEGATKFMTIAVEGGADRSECRKVGYAIGQSPLVKTAFFASDPNLGRILAAIGYAGIDDLDVGRLRVWLGSASEEVMVAEHGGRAASYSEEDGARVMQEAEITVRVDLGRGEAQATVWTCDFSYDYVKINADYRS</sequence>
<dbReference type="CDD" id="cd02152">
    <property type="entry name" value="OAT"/>
    <property type="match status" value="1"/>
</dbReference>
<feature type="site" description="Cleavage; by autolysis" evidence="6">
    <location>
        <begin position="191"/>
        <end position="192"/>
    </location>
</feature>
<feature type="binding site" evidence="6">
    <location>
        <position position="155"/>
    </location>
    <ligand>
        <name>substrate</name>
    </ligand>
</feature>
<keyword evidence="8" id="KW-1185">Reference proteome</keyword>
<dbReference type="NCBIfam" id="TIGR00120">
    <property type="entry name" value="ArgJ"/>
    <property type="match status" value="1"/>
</dbReference>
<comment type="pathway">
    <text evidence="6">Amino-acid biosynthesis; L-arginine biosynthesis; L-ornithine and N-acetyl-L-glutamate from L-glutamate and N(2)-acetyl-L-ornithine (cyclic): step 1/1.</text>
</comment>
<dbReference type="Gene3D" id="3.60.70.12">
    <property type="entry name" value="L-amino peptidase D-ALA esterase/amidase"/>
    <property type="match status" value="1"/>
</dbReference>
<dbReference type="Proteomes" id="UP000648984">
    <property type="component" value="Unassembled WGS sequence"/>
</dbReference>
<dbReference type="InterPro" id="IPR016117">
    <property type="entry name" value="ArgJ-like_dom_sf"/>
</dbReference>
<dbReference type="GO" id="GO:0004358">
    <property type="term" value="F:L-glutamate N-acetyltransferase activity, acting on acetyl-L-ornithine as donor"/>
    <property type="evidence" value="ECO:0007669"/>
    <property type="project" value="UniProtKB-EC"/>
</dbReference>
<comment type="catalytic activity">
    <reaction evidence="6">
        <text>N(2)-acetyl-L-ornithine + L-glutamate = N-acetyl-L-glutamate + L-ornithine</text>
        <dbReference type="Rhea" id="RHEA:15349"/>
        <dbReference type="ChEBI" id="CHEBI:29985"/>
        <dbReference type="ChEBI" id="CHEBI:44337"/>
        <dbReference type="ChEBI" id="CHEBI:46911"/>
        <dbReference type="ChEBI" id="CHEBI:57805"/>
        <dbReference type="EC" id="2.3.1.35"/>
    </reaction>
</comment>
<comment type="catalytic activity">
    <reaction evidence="6">
        <text>L-glutamate + acetyl-CoA = N-acetyl-L-glutamate + CoA + H(+)</text>
        <dbReference type="Rhea" id="RHEA:24292"/>
        <dbReference type="ChEBI" id="CHEBI:15378"/>
        <dbReference type="ChEBI" id="CHEBI:29985"/>
        <dbReference type="ChEBI" id="CHEBI:44337"/>
        <dbReference type="ChEBI" id="CHEBI:57287"/>
        <dbReference type="ChEBI" id="CHEBI:57288"/>
        <dbReference type="EC" id="2.3.1.1"/>
    </reaction>
</comment>
<feature type="site" description="Involved in the stabilization of negative charge on the oxyanion by the formation of the oxyanion hole" evidence="6">
    <location>
        <position position="119"/>
    </location>
</feature>
<accession>A0ABX1QGG9</accession>
<feature type="active site" description="Nucleophile" evidence="6">
    <location>
        <position position="192"/>
    </location>
</feature>